<comment type="caution">
    <text evidence="2">The sequence shown here is derived from an EMBL/GenBank/DDBJ whole genome shotgun (WGS) entry which is preliminary data.</text>
</comment>
<sequence length="288" mass="30811">MAYNQSCGPIVHCTQRANALLDEHVLRSWLGGQDQEGAGRASVPKSAHTGLAPGHLAQPQGPGSRRLPRGSTARLTPLVGAAQVEAQGIIDPLWTQRSRATAHTVWPPHHRRVRDQPQPPRTPDPGGPGARNREGPGPINSAAREGTARDPGKLRLAASGLLLLRTERREAPQVQEFAAAPPRGRGGRDPPSSVRVCSFFLGGGLPEHPLSRRSLVYRGITAGIRIFSAVGGPRAELLNQASAPAAILATSPQPSHLMATLPLFNLLTEVHEHQWFDQGLWLLVSPFG</sequence>
<accession>A0AAV7MDZ6</accession>
<feature type="region of interest" description="Disordered" evidence="1">
    <location>
        <begin position="34"/>
        <end position="71"/>
    </location>
</feature>
<evidence type="ECO:0000313" key="2">
    <source>
        <dbReference type="EMBL" id="KAJ1101339.1"/>
    </source>
</evidence>
<reference evidence="2" key="1">
    <citation type="journal article" date="2022" name="bioRxiv">
        <title>Sequencing and chromosome-scale assembly of the giantPleurodeles waltlgenome.</title>
        <authorList>
            <person name="Brown T."/>
            <person name="Elewa A."/>
            <person name="Iarovenko S."/>
            <person name="Subramanian E."/>
            <person name="Araus A.J."/>
            <person name="Petzold A."/>
            <person name="Susuki M."/>
            <person name="Suzuki K.-i.T."/>
            <person name="Hayashi T."/>
            <person name="Toyoda A."/>
            <person name="Oliveira C."/>
            <person name="Osipova E."/>
            <person name="Leigh N.D."/>
            <person name="Simon A."/>
            <person name="Yun M.H."/>
        </authorList>
    </citation>
    <scope>NUCLEOTIDE SEQUENCE</scope>
    <source>
        <strain evidence="2">20211129_DDA</strain>
        <tissue evidence="2">Liver</tissue>
    </source>
</reference>
<feature type="compositionally biased region" description="Pro residues" evidence="1">
    <location>
        <begin position="117"/>
        <end position="126"/>
    </location>
</feature>
<dbReference type="EMBL" id="JANPWB010000014">
    <property type="protein sequence ID" value="KAJ1101339.1"/>
    <property type="molecule type" value="Genomic_DNA"/>
</dbReference>
<keyword evidence="3" id="KW-1185">Reference proteome</keyword>
<evidence type="ECO:0000313" key="3">
    <source>
        <dbReference type="Proteomes" id="UP001066276"/>
    </source>
</evidence>
<gene>
    <name evidence="2" type="ORF">NDU88_006408</name>
</gene>
<dbReference type="Proteomes" id="UP001066276">
    <property type="component" value="Chromosome 10"/>
</dbReference>
<organism evidence="2 3">
    <name type="scientific">Pleurodeles waltl</name>
    <name type="common">Iberian ribbed newt</name>
    <dbReference type="NCBI Taxonomy" id="8319"/>
    <lineage>
        <taxon>Eukaryota</taxon>
        <taxon>Metazoa</taxon>
        <taxon>Chordata</taxon>
        <taxon>Craniata</taxon>
        <taxon>Vertebrata</taxon>
        <taxon>Euteleostomi</taxon>
        <taxon>Amphibia</taxon>
        <taxon>Batrachia</taxon>
        <taxon>Caudata</taxon>
        <taxon>Salamandroidea</taxon>
        <taxon>Salamandridae</taxon>
        <taxon>Pleurodelinae</taxon>
        <taxon>Pleurodeles</taxon>
    </lineage>
</organism>
<feature type="region of interest" description="Disordered" evidence="1">
    <location>
        <begin position="100"/>
        <end position="152"/>
    </location>
</feature>
<protein>
    <submittedName>
        <fullName evidence="2">Uncharacterized protein</fullName>
    </submittedName>
</protein>
<dbReference type="AlphaFoldDB" id="A0AAV7MDZ6"/>
<proteinExistence type="predicted"/>
<evidence type="ECO:0000256" key="1">
    <source>
        <dbReference type="SAM" id="MobiDB-lite"/>
    </source>
</evidence>
<name>A0AAV7MDZ6_PLEWA</name>